<protein>
    <recommendedName>
        <fullName evidence="9">Small nuclear ribonucleoprotein Sm D2</fullName>
        <shortName evidence="9">Sm-D2</shortName>
    </recommendedName>
    <alternativeName>
        <fullName evidence="9">snRNP core protein D2</fullName>
    </alternativeName>
</protein>
<dbReference type="Pfam" id="PF01423">
    <property type="entry name" value="LSM"/>
    <property type="match status" value="1"/>
</dbReference>
<accession>A0ABR2X1E9</accession>
<feature type="region of interest" description="Disordered" evidence="10">
    <location>
        <begin position="1"/>
        <end position="24"/>
    </location>
</feature>
<evidence type="ECO:0000256" key="10">
    <source>
        <dbReference type="SAM" id="MobiDB-lite"/>
    </source>
</evidence>
<dbReference type="InterPro" id="IPR047575">
    <property type="entry name" value="Sm"/>
</dbReference>
<dbReference type="InterPro" id="IPR027248">
    <property type="entry name" value="Sm_D2"/>
</dbReference>
<dbReference type="PROSITE" id="PS52002">
    <property type="entry name" value="SM"/>
    <property type="match status" value="1"/>
</dbReference>
<evidence type="ECO:0000256" key="9">
    <source>
        <dbReference type="RuleBase" id="RU365051"/>
    </source>
</evidence>
<evidence type="ECO:0000256" key="8">
    <source>
        <dbReference type="ARBA" id="ARBA00023274"/>
    </source>
</evidence>
<evidence type="ECO:0000313" key="13">
    <source>
        <dbReference type="Proteomes" id="UP001479436"/>
    </source>
</evidence>
<name>A0ABR2X1E9_9FUNG</name>
<keyword evidence="7 9" id="KW-0539">Nucleus</keyword>
<dbReference type="InterPro" id="IPR010920">
    <property type="entry name" value="LSM_dom_sf"/>
</dbReference>
<evidence type="ECO:0000256" key="1">
    <source>
        <dbReference type="ARBA" id="ARBA00004123"/>
    </source>
</evidence>
<evidence type="ECO:0000256" key="4">
    <source>
        <dbReference type="ARBA" id="ARBA00022490"/>
    </source>
</evidence>
<dbReference type="InterPro" id="IPR001163">
    <property type="entry name" value="Sm_dom_euk/arc"/>
</dbReference>
<reference evidence="12 13" key="1">
    <citation type="submission" date="2023-04" db="EMBL/GenBank/DDBJ databases">
        <title>Genome of Basidiobolus ranarum AG-B5.</title>
        <authorList>
            <person name="Stajich J.E."/>
            <person name="Carter-House D."/>
            <person name="Gryganskyi A."/>
        </authorList>
    </citation>
    <scope>NUCLEOTIDE SEQUENCE [LARGE SCALE GENOMIC DNA]</scope>
    <source>
        <strain evidence="12 13">AG-B5</strain>
    </source>
</reference>
<keyword evidence="13" id="KW-1185">Reference proteome</keyword>
<comment type="similarity">
    <text evidence="3 9">Belongs to the snRNP core protein family.</text>
</comment>
<dbReference type="Gene3D" id="2.30.30.100">
    <property type="match status" value="1"/>
</dbReference>
<comment type="subcellular location">
    <subcellularLocation>
        <location evidence="2">Cytoplasm</location>
        <location evidence="2">Cytosol</location>
    </subcellularLocation>
    <subcellularLocation>
        <location evidence="1 9">Nucleus</location>
    </subcellularLocation>
</comment>
<dbReference type="Proteomes" id="UP001479436">
    <property type="component" value="Unassembled WGS sequence"/>
</dbReference>
<keyword evidence="6 9" id="KW-0508">mRNA splicing</keyword>
<sequence length="112" mass="12965">MSAKPKSEMTEEELHKLEEEEFNSGPLSVLQQAVKNHTKILINCRNNRKLLARVKAFDRHCNMVLENVKEMWTETPRTGKGKKKAKPVNKDRFISKMFLRGDSVILVLRSTL</sequence>
<dbReference type="PANTHER" id="PTHR12777">
    <property type="entry name" value="SMALL NUCLEAR RIBONUCLEOPROTEIN SM D2"/>
    <property type="match status" value="1"/>
</dbReference>
<dbReference type="EMBL" id="JASJQH010000067">
    <property type="protein sequence ID" value="KAK9767599.1"/>
    <property type="molecule type" value="Genomic_DNA"/>
</dbReference>
<evidence type="ECO:0000259" key="11">
    <source>
        <dbReference type="PROSITE" id="PS52002"/>
    </source>
</evidence>
<keyword evidence="4" id="KW-0963">Cytoplasm</keyword>
<evidence type="ECO:0000256" key="2">
    <source>
        <dbReference type="ARBA" id="ARBA00004514"/>
    </source>
</evidence>
<evidence type="ECO:0000256" key="5">
    <source>
        <dbReference type="ARBA" id="ARBA00022664"/>
    </source>
</evidence>
<dbReference type="SUPFAM" id="SSF50182">
    <property type="entry name" value="Sm-like ribonucleoproteins"/>
    <property type="match status" value="1"/>
</dbReference>
<evidence type="ECO:0000256" key="3">
    <source>
        <dbReference type="ARBA" id="ARBA00008146"/>
    </source>
</evidence>
<evidence type="ECO:0000256" key="7">
    <source>
        <dbReference type="ARBA" id="ARBA00023242"/>
    </source>
</evidence>
<keyword evidence="5 9" id="KW-0507">mRNA processing</keyword>
<feature type="domain" description="Sm" evidence="11">
    <location>
        <begin position="27"/>
        <end position="112"/>
    </location>
</feature>
<organism evidence="12 13">
    <name type="scientific">Basidiobolus ranarum</name>
    <dbReference type="NCBI Taxonomy" id="34480"/>
    <lineage>
        <taxon>Eukaryota</taxon>
        <taxon>Fungi</taxon>
        <taxon>Fungi incertae sedis</taxon>
        <taxon>Zoopagomycota</taxon>
        <taxon>Entomophthoromycotina</taxon>
        <taxon>Basidiobolomycetes</taxon>
        <taxon>Basidiobolales</taxon>
        <taxon>Basidiobolaceae</taxon>
        <taxon>Basidiobolus</taxon>
    </lineage>
</organism>
<comment type="caution">
    <text evidence="12">The sequence shown here is derived from an EMBL/GenBank/DDBJ whole genome shotgun (WGS) entry which is preliminary data.</text>
</comment>
<proteinExistence type="inferred from homology"/>
<dbReference type="CDD" id="cd01720">
    <property type="entry name" value="Sm_D2"/>
    <property type="match status" value="1"/>
</dbReference>
<evidence type="ECO:0000313" key="12">
    <source>
        <dbReference type="EMBL" id="KAK9767599.1"/>
    </source>
</evidence>
<dbReference type="SMART" id="SM00651">
    <property type="entry name" value="Sm"/>
    <property type="match status" value="1"/>
</dbReference>
<feature type="compositionally biased region" description="Basic and acidic residues" evidence="10">
    <location>
        <begin position="1"/>
        <end position="18"/>
    </location>
</feature>
<keyword evidence="8 9" id="KW-0687">Ribonucleoprotein</keyword>
<gene>
    <name evidence="12" type="primary">SMD2_1</name>
    <name evidence="12" type="ORF">K7432_002485</name>
</gene>
<evidence type="ECO:0000256" key="6">
    <source>
        <dbReference type="ARBA" id="ARBA00023187"/>
    </source>
</evidence>